<protein>
    <submittedName>
        <fullName evidence="1">Uncharacterized protein</fullName>
    </submittedName>
</protein>
<dbReference type="Proteomes" id="UP000499080">
    <property type="component" value="Unassembled WGS sequence"/>
</dbReference>
<dbReference type="AlphaFoldDB" id="A0A4Y2LW35"/>
<dbReference type="EMBL" id="BGPR01006435">
    <property type="protein sequence ID" value="GBN19001.1"/>
    <property type="molecule type" value="Genomic_DNA"/>
</dbReference>
<evidence type="ECO:0000313" key="1">
    <source>
        <dbReference type="EMBL" id="GBN19001.1"/>
    </source>
</evidence>
<sequence length="164" mass="19131">MMMWMWESQRLSGSHWNRLQFLESHRLLDHHHRLHHPLVESSLNEYVSQHHQQYKDNHRIPSTITFIAPIFFGIRCQPFATLSEVKEFLEIHFVETEARVMGQSFLFNAYPNCRTHQMERNIVSMGNQTGSPALSNIAPLNGSRCASVLGRSSNHLLPRHYPSQ</sequence>
<accession>A0A4Y2LW35</accession>
<evidence type="ECO:0000313" key="2">
    <source>
        <dbReference type="Proteomes" id="UP000499080"/>
    </source>
</evidence>
<keyword evidence="2" id="KW-1185">Reference proteome</keyword>
<name>A0A4Y2LW35_ARAVE</name>
<proteinExistence type="predicted"/>
<gene>
    <name evidence="1" type="ORF">AVEN_263208_1</name>
</gene>
<organism evidence="1 2">
    <name type="scientific">Araneus ventricosus</name>
    <name type="common">Orbweaver spider</name>
    <name type="synonym">Epeira ventricosa</name>
    <dbReference type="NCBI Taxonomy" id="182803"/>
    <lineage>
        <taxon>Eukaryota</taxon>
        <taxon>Metazoa</taxon>
        <taxon>Ecdysozoa</taxon>
        <taxon>Arthropoda</taxon>
        <taxon>Chelicerata</taxon>
        <taxon>Arachnida</taxon>
        <taxon>Araneae</taxon>
        <taxon>Araneomorphae</taxon>
        <taxon>Entelegynae</taxon>
        <taxon>Araneoidea</taxon>
        <taxon>Araneidae</taxon>
        <taxon>Araneus</taxon>
    </lineage>
</organism>
<comment type="caution">
    <text evidence="1">The sequence shown here is derived from an EMBL/GenBank/DDBJ whole genome shotgun (WGS) entry which is preliminary data.</text>
</comment>
<reference evidence="1 2" key="1">
    <citation type="journal article" date="2019" name="Sci. Rep.">
        <title>Orb-weaving spider Araneus ventricosus genome elucidates the spidroin gene catalogue.</title>
        <authorList>
            <person name="Kono N."/>
            <person name="Nakamura H."/>
            <person name="Ohtoshi R."/>
            <person name="Moran D.A.P."/>
            <person name="Shinohara A."/>
            <person name="Yoshida Y."/>
            <person name="Fujiwara M."/>
            <person name="Mori M."/>
            <person name="Tomita M."/>
            <person name="Arakawa K."/>
        </authorList>
    </citation>
    <scope>NUCLEOTIDE SEQUENCE [LARGE SCALE GENOMIC DNA]</scope>
</reference>